<dbReference type="EMBL" id="JAGMWT010000021">
    <property type="protein sequence ID" value="KAH7112515.1"/>
    <property type="molecule type" value="Genomic_DNA"/>
</dbReference>
<feature type="region of interest" description="Disordered" evidence="1">
    <location>
        <begin position="172"/>
        <end position="204"/>
    </location>
</feature>
<accession>A0A9P9D2Y9</accession>
<organism evidence="2 3">
    <name type="scientific">Dendryphion nanum</name>
    <dbReference type="NCBI Taxonomy" id="256645"/>
    <lineage>
        <taxon>Eukaryota</taxon>
        <taxon>Fungi</taxon>
        <taxon>Dikarya</taxon>
        <taxon>Ascomycota</taxon>
        <taxon>Pezizomycotina</taxon>
        <taxon>Dothideomycetes</taxon>
        <taxon>Pleosporomycetidae</taxon>
        <taxon>Pleosporales</taxon>
        <taxon>Torulaceae</taxon>
        <taxon>Dendryphion</taxon>
    </lineage>
</organism>
<dbReference type="OrthoDB" id="3786878at2759"/>
<keyword evidence="3" id="KW-1185">Reference proteome</keyword>
<evidence type="ECO:0000313" key="2">
    <source>
        <dbReference type="EMBL" id="KAH7112515.1"/>
    </source>
</evidence>
<evidence type="ECO:0000313" key="3">
    <source>
        <dbReference type="Proteomes" id="UP000700596"/>
    </source>
</evidence>
<sequence length="523" mass="59288">MPSKYPTDRTHLFASPKEPKDVPVAVDEIRAFVDATNTRIQYLEDLLRPSTTDQIAFIKRRLLDAHRGRRLSCVDRKLKMLNGLVDERTTNGHLVVLDDYSRKNSTAVAIEAYPLNPKSRFDFEYDCVDEDVDFDGLSGYHAFSCPDERSEDGELHGDQRHTYGSLEDYRVAGKSEKKNTRKRRSHEEEKYLMTGGLPTTPLPLEDMTDPHPTPKEEDIWHDAESSPMASHAVTMSTKVEMITNGHFIPKGAIGLKKHTTGVLNVSEASVNMHTRDISDGTKYSSKGSKVPARVTGDVKKTRDEVMLSVMKEESTCSSTMLDPDKKRQGSGCGFAISFLVITGSKDGAIYVPRLRALKIHEIRSMKQWLVDHGYLQRSGSISRMEKMLHLLFLMQEGLRFESVAVIFSRTPRQVKNCCQEVFGGLLELHSETVLPAPTISQGCLYRDLWDMIGRYERYRGGEYYPWTLVDIKKVIITVNFFIGRFRKQGQMALDGPMMAWGNYVRDGPFEDSIWTLISRLPSG</sequence>
<gene>
    <name evidence="2" type="ORF">B0J11DRAFT_542537</name>
</gene>
<dbReference type="Proteomes" id="UP000700596">
    <property type="component" value="Unassembled WGS sequence"/>
</dbReference>
<proteinExistence type="predicted"/>
<reference evidence="2" key="1">
    <citation type="journal article" date="2021" name="Nat. Commun.">
        <title>Genetic determinants of endophytism in the Arabidopsis root mycobiome.</title>
        <authorList>
            <person name="Mesny F."/>
            <person name="Miyauchi S."/>
            <person name="Thiergart T."/>
            <person name="Pickel B."/>
            <person name="Atanasova L."/>
            <person name="Karlsson M."/>
            <person name="Huettel B."/>
            <person name="Barry K.W."/>
            <person name="Haridas S."/>
            <person name="Chen C."/>
            <person name="Bauer D."/>
            <person name="Andreopoulos W."/>
            <person name="Pangilinan J."/>
            <person name="LaButti K."/>
            <person name="Riley R."/>
            <person name="Lipzen A."/>
            <person name="Clum A."/>
            <person name="Drula E."/>
            <person name="Henrissat B."/>
            <person name="Kohler A."/>
            <person name="Grigoriev I.V."/>
            <person name="Martin F.M."/>
            <person name="Hacquard S."/>
        </authorList>
    </citation>
    <scope>NUCLEOTIDE SEQUENCE</scope>
    <source>
        <strain evidence="2">MPI-CAGE-CH-0243</strain>
    </source>
</reference>
<name>A0A9P9D2Y9_9PLEO</name>
<dbReference type="AlphaFoldDB" id="A0A9P9D2Y9"/>
<comment type="caution">
    <text evidence="2">The sequence shown here is derived from an EMBL/GenBank/DDBJ whole genome shotgun (WGS) entry which is preliminary data.</text>
</comment>
<evidence type="ECO:0000256" key="1">
    <source>
        <dbReference type="SAM" id="MobiDB-lite"/>
    </source>
</evidence>
<protein>
    <submittedName>
        <fullName evidence="2">Uncharacterized protein</fullName>
    </submittedName>
</protein>